<proteinExistence type="predicted"/>
<dbReference type="EMBL" id="AP015042">
    <property type="protein sequence ID" value="BAT98295.1"/>
    <property type="molecule type" value="Genomic_DNA"/>
</dbReference>
<gene>
    <name evidence="1" type="primary">Vigan.09G194000</name>
    <name evidence="1" type="ORF">VIGAN_09194000</name>
</gene>
<accession>A0A0S3SZI8</accession>
<evidence type="ECO:0000313" key="1">
    <source>
        <dbReference type="EMBL" id="BAT98295.1"/>
    </source>
</evidence>
<feature type="non-terminal residue" evidence="1">
    <location>
        <position position="1"/>
    </location>
</feature>
<name>A0A0S3SZI8_PHAAN</name>
<protein>
    <submittedName>
        <fullName evidence="1">Uncharacterized protein</fullName>
    </submittedName>
</protein>
<organism evidence="1 2">
    <name type="scientific">Vigna angularis var. angularis</name>
    <dbReference type="NCBI Taxonomy" id="157739"/>
    <lineage>
        <taxon>Eukaryota</taxon>
        <taxon>Viridiplantae</taxon>
        <taxon>Streptophyta</taxon>
        <taxon>Embryophyta</taxon>
        <taxon>Tracheophyta</taxon>
        <taxon>Spermatophyta</taxon>
        <taxon>Magnoliopsida</taxon>
        <taxon>eudicotyledons</taxon>
        <taxon>Gunneridae</taxon>
        <taxon>Pentapetalae</taxon>
        <taxon>rosids</taxon>
        <taxon>fabids</taxon>
        <taxon>Fabales</taxon>
        <taxon>Fabaceae</taxon>
        <taxon>Papilionoideae</taxon>
        <taxon>50 kb inversion clade</taxon>
        <taxon>NPAAA clade</taxon>
        <taxon>indigoferoid/millettioid clade</taxon>
        <taxon>Phaseoleae</taxon>
        <taxon>Vigna</taxon>
    </lineage>
</organism>
<keyword evidence="2" id="KW-1185">Reference proteome</keyword>
<sequence>IFICFIMMHIAKMSANLRQIAMKRGVGKSMPVHIKSEIQRYYPSIIIDPYIIQQCFLTIKLPFMDGFGILCNLIKRRVFKCFNPGGNSSFPQNRTSNFMRLDIGPSFTSHS</sequence>
<evidence type="ECO:0000313" key="2">
    <source>
        <dbReference type="Proteomes" id="UP000291084"/>
    </source>
</evidence>
<dbReference type="AlphaFoldDB" id="A0A0S3SZI8"/>
<reference evidence="1 2" key="1">
    <citation type="journal article" date="2015" name="Sci. Rep.">
        <title>The power of single molecule real-time sequencing technology in the de novo assembly of a eukaryotic genome.</title>
        <authorList>
            <person name="Sakai H."/>
            <person name="Naito K."/>
            <person name="Ogiso-Tanaka E."/>
            <person name="Takahashi Y."/>
            <person name="Iseki K."/>
            <person name="Muto C."/>
            <person name="Satou K."/>
            <person name="Teruya K."/>
            <person name="Shiroma A."/>
            <person name="Shimoji M."/>
            <person name="Hirano T."/>
            <person name="Itoh T."/>
            <person name="Kaga A."/>
            <person name="Tomooka N."/>
        </authorList>
    </citation>
    <scope>NUCLEOTIDE SEQUENCE [LARGE SCALE GENOMIC DNA]</scope>
    <source>
        <strain evidence="2">cv. Shumari</strain>
    </source>
</reference>
<dbReference type="Proteomes" id="UP000291084">
    <property type="component" value="Chromosome 9"/>
</dbReference>